<organism evidence="1 2">
    <name type="scientific">Corynebacterium glucuronolyticum</name>
    <dbReference type="NCBI Taxonomy" id="39791"/>
    <lineage>
        <taxon>Bacteria</taxon>
        <taxon>Bacillati</taxon>
        <taxon>Actinomycetota</taxon>
        <taxon>Actinomycetes</taxon>
        <taxon>Mycobacteriales</taxon>
        <taxon>Corynebacteriaceae</taxon>
        <taxon>Corynebacterium</taxon>
    </lineage>
</organism>
<dbReference type="EMBL" id="CP066007">
    <property type="protein sequence ID" value="QQB46876.1"/>
    <property type="molecule type" value="Genomic_DNA"/>
</dbReference>
<gene>
    <name evidence="1" type="ORF">I6I10_02820</name>
</gene>
<sequence length="98" mass="11021">MLKHYIKIELKDKDVIAPVSIAELEETADAKSCRVLRLIEKMGDTYPGFIDHGVAHGNPAMPLDTVPHPDTYDDFPDVEATRLTPEEFAAEWERAKEA</sequence>
<proteinExistence type="predicted"/>
<evidence type="ECO:0000313" key="2">
    <source>
        <dbReference type="Proteomes" id="UP000596145"/>
    </source>
</evidence>
<protein>
    <submittedName>
        <fullName evidence="1">Uncharacterized protein</fullName>
    </submittedName>
</protein>
<name>A0A7T4JVH6_9CORY</name>
<dbReference type="GeneID" id="92761353"/>
<accession>A0A7T4JVH6</accession>
<dbReference type="Proteomes" id="UP000596145">
    <property type="component" value="Chromosome"/>
</dbReference>
<dbReference type="AlphaFoldDB" id="A0A7T4JVH6"/>
<evidence type="ECO:0000313" key="1">
    <source>
        <dbReference type="EMBL" id="QQB46876.1"/>
    </source>
</evidence>
<dbReference type="RefSeq" id="WP_084037285.1">
    <property type="nucleotide sequence ID" value="NZ_CP066007.1"/>
</dbReference>
<reference evidence="1 2" key="1">
    <citation type="submission" date="2020-12" db="EMBL/GenBank/DDBJ databases">
        <title>FDA dAtabase for Regulatory Grade micrObial Sequences (FDA-ARGOS): Supporting development and validation of Infectious Disease Dx tests.</title>
        <authorList>
            <person name="Sproer C."/>
            <person name="Gronow S."/>
            <person name="Severitt S."/>
            <person name="Schroder I."/>
            <person name="Tallon L."/>
            <person name="Sadzewicz L."/>
            <person name="Zhao X."/>
            <person name="Boylan J."/>
            <person name="Ott S."/>
            <person name="Bowen H."/>
            <person name="Vavikolanu K."/>
            <person name="Mehta A."/>
            <person name="Aluvathingal J."/>
            <person name="Nadendla S."/>
            <person name="Lowell S."/>
            <person name="Myers T."/>
            <person name="Yan Y."/>
            <person name="Sichtig H."/>
        </authorList>
    </citation>
    <scope>NUCLEOTIDE SEQUENCE [LARGE SCALE GENOMIC DNA]</scope>
    <source>
        <strain evidence="1 2">FDAARGOS_1053</strain>
    </source>
</reference>
<dbReference type="OrthoDB" id="4414653at2"/>